<keyword evidence="9 18" id="KW-0630">Potassium</keyword>
<dbReference type="NCBIfam" id="TIGR00196">
    <property type="entry name" value="yjeF_cterm"/>
    <property type="match status" value="1"/>
</dbReference>
<dbReference type="GO" id="GO:0052856">
    <property type="term" value="F:NAD(P)HX epimerase activity"/>
    <property type="evidence" value="ECO:0007669"/>
    <property type="project" value="UniProtKB-UniRule"/>
</dbReference>
<keyword evidence="7 17" id="KW-0067">ATP-binding</keyword>
<dbReference type="PANTHER" id="PTHR12592">
    <property type="entry name" value="ATP-DEPENDENT (S)-NAD(P)H-HYDRATE DEHYDRATASE FAMILY MEMBER"/>
    <property type="match status" value="1"/>
</dbReference>
<dbReference type="STRING" id="159292.SAMN05192546_10228"/>
<evidence type="ECO:0000256" key="5">
    <source>
        <dbReference type="ARBA" id="ARBA00022723"/>
    </source>
</evidence>
<dbReference type="SUPFAM" id="SSF53613">
    <property type="entry name" value="Ribokinase-like"/>
    <property type="match status" value="1"/>
</dbReference>
<evidence type="ECO:0000256" key="16">
    <source>
        <dbReference type="ARBA" id="ARBA00049209"/>
    </source>
</evidence>
<evidence type="ECO:0000313" key="22">
    <source>
        <dbReference type="EMBL" id="SDY40821.1"/>
    </source>
</evidence>
<dbReference type="InterPro" id="IPR029056">
    <property type="entry name" value="Ribokinase-like"/>
</dbReference>
<dbReference type="NCBIfam" id="TIGR00197">
    <property type="entry name" value="yjeF_nterm"/>
    <property type="match status" value="1"/>
</dbReference>
<dbReference type="GO" id="GO:0046496">
    <property type="term" value="P:nicotinamide nucleotide metabolic process"/>
    <property type="evidence" value="ECO:0007669"/>
    <property type="project" value="UniProtKB-UniRule"/>
</dbReference>
<feature type="binding site" evidence="18">
    <location>
        <position position="138"/>
    </location>
    <ligand>
        <name>K(+)</name>
        <dbReference type="ChEBI" id="CHEBI:29103"/>
    </ligand>
</feature>
<feature type="binding site" evidence="17">
    <location>
        <position position="344"/>
    </location>
    <ligand>
        <name>(6S)-NADPHX</name>
        <dbReference type="ChEBI" id="CHEBI:64076"/>
    </ligand>
</feature>
<evidence type="ECO:0000256" key="1">
    <source>
        <dbReference type="ARBA" id="ARBA00000013"/>
    </source>
</evidence>
<feature type="binding site" evidence="17">
    <location>
        <position position="273"/>
    </location>
    <ligand>
        <name>(6S)-NADPHX</name>
        <dbReference type="ChEBI" id="CHEBI:64076"/>
    </ligand>
</feature>
<dbReference type="Pfam" id="PF03853">
    <property type="entry name" value="YjeF_N"/>
    <property type="match status" value="1"/>
</dbReference>
<dbReference type="OrthoDB" id="9806925at2"/>
<dbReference type="PANTHER" id="PTHR12592:SF0">
    <property type="entry name" value="ATP-DEPENDENT (S)-NAD(P)H-HYDRATE DEHYDRATASE"/>
    <property type="match status" value="1"/>
</dbReference>
<comment type="cofactor">
    <cofactor evidence="17">
        <name>Mg(2+)</name>
        <dbReference type="ChEBI" id="CHEBI:18420"/>
    </cofactor>
</comment>
<feature type="binding site" evidence="18">
    <location>
        <position position="61"/>
    </location>
    <ligand>
        <name>K(+)</name>
        <dbReference type="ChEBI" id="CHEBI:29103"/>
    </ligand>
</feature>
<accession>A0A1H3JLN3</accession>
<comment type="catalytic activity">
    <reaction evidence="1 18 19">
        <text>(6R)-NADHX = (6S)-NADHX</text>
        <dbReference type="Rhea" id="RHEA:32215"/>
        <dbReference type="ChEBI" id="CHEBI:64074"/>
        <dbReference type="ChEBI" id="CHEBI:64075"/>
        <dbReference type="EC" id="5.1.99.6"/>
    </reaction>
</comment>
<comment type="function">
    <text evidence="14 19">Bifunctional enzyme that catalyzes the epimerization of the S- and R-forms of NAD(P)HX and the dehydration of the S-form of NAD(P)HX at the expense of ADP, which is converted to AMP. This allows the repair of both epimers of NAD(P)HX, a damaged form of NAD(P)H that is a result of enzymatic or heat-dependent hydration.</text>
</comment>
<dbReference type="HAMAP" id="MF_01966">
    <property type="entry name" value="NADHX_epimerase"/>
    <property type="match status" value="1"/>
</dbReference>
<dbReference type="GO" id="GO:0046872">
    <property type="term" value="F:metal ion binding"/>
    <property type="evidence" value="ECO:0007669"/>
    <property type="project" value="UniProtKB-UniRule"/>
</dbReference>
<evidence type="ECO:0000256" key="12">
    <source>
        <dbReference type="ARBA" id="ARBA00023239"/>
    </source>
</evidence>
<evidence type="ECO:0000259" key="21">
    <source>
        <dbReference type="PROSITE" id="PS51385"/>
    </source>
</evidence>
<dbReference type="HAMAP" id="MF_01965">
    <property type="entry name" value="NADHX_dehydratase"/>
    <property type="match status" value="1"/>
</dbReference>
<comment type="function">
    <text evidence="17">Catalyzes the dehydration of the S-form of NAD(P)HX at the expense of ADP, which is converted to AMP. Together with NAD(P)HX epimerase, which catalyzes the epimerization of the S- and R-forms, the enzyme allows the repair of both epimers of NAD(P)HX, a damaged form of NAD(P)H that is a result of enzymatic or heat-dependent hydration.</text>
</comment>
<dbReference type="PROSITE" id="PS01050">
    <property type="entry name" value="YJEF_C_2"/>
    <property type="match status" value="1"/>
</dbReference>
<dbReference type="InterPro" id="IPR004443">
    <property type="entry name" value="YjeF_N_dom"/>
</dbReference>
<dbReference type="PIRSF" id="PIRSF017184">
    <property type="entry name" value="Nnr"/>
    <property type="match status" value="1"/>
</dbReference>
<evidence type="ECO:0000259" key="20">
    <source>
        <dbReference type="PROSITE" id="PS51383"/>
    </source>
</evidence>
<feature type="binding site" evidence="18">
    <location>
        <position position="171"/>
    </location>
    <ligand>
        <name>(6S)-NADPHX</name>
        <dbReference type="ChEBI" id="CHEBI:64076"/>
    </ligand>
</feature>
<comment type="similarity">
    <text evidence="4 19">In the C-terminal section; belongs to the NnrD/CARKD family.</text>
</comment>
<comment type="similarity">
    <text evidence="17">Belongs to the NnrD/CARKD family.</text>
</comment>
<keyword evidence="23" id="KW-1185">Reference proteome</keyword>
<dbReference type="EC" id="4.2.1.136" evidence="19"/>
<keyword evidence="13" id="KW-0511">Multifunctional enzyme</keyword>
<comment type="function">
    <text evidence="18">Catalyzes the epimerization of the S- and R-forms of NAD(P)HX, a damaged form of NAD(P)H that is a result of enzymatic or heat-dependent hydration. This is a prerequisite for the S-specific NAD(P)H-hydrate dehydratase to allow the repair of both epimers of NAD(P)HX.</text>
</comment>
<organism evidence="22 23">
    <name type="scientific">Tindallia californiensis</name>
    <dbReference type="NCBI Taxonomy" id="159292"/>
    <lineage>
        <taxon>Bacteria</taxon>
        <taxon>Bacillati</taxon>
        <taxon>Bacillota</taxon>
        <taxon>Clostridia</taxon>
        <taxon>Peptostreptococcales</taxon>
        <taxon>Tindalliaceae</taxon>
        <taxon>Tindallia</taxon>
    </lineage>
</organism>
<feature type="binding site" evidence="18">
    <location>
        <position position="174"/>
    </location>
    <ligand>
        <name>K(+)</name>
        <dbReference type="ChEBI" id="CHEBI:29103"/>
    </ligand>
</feature>
<comment type="catalytic activity">
    <reaction evidence="15 17 19">
        <text>(6S)-NADHX + ADP = AMP + phosphate + NADH + H(+)</text>
        <dbReference type="Rhea" id="RHEA:32223"/>
        <dbReference type="ChEBI" id="CHEBI:15378"/>
        <dbReference type="ChEBI" id="CHEBI:43474"/>
        <dbReference type="ChEBI" id="CHEBI:57945"/>
        <dbReference type="ChEBI" id="CHEBI:64074"/>
        <dbReference type="ChEBI" id="CHEBI:456215"/>
        <dbReference type="ChEBI" id="CHEBI:456216"/>
        <dbReference type="EC" id="4.2.1.136"/>
    </reaction>
</comment>
<dbReference type="PROSITE" id="PS51383">
    <property type="entry name" value="YJEF_C_3"/>
    <property type="match status" value="1"/>
</dbReference>
<sequence length="523" mass="57179">MMKVLYSEQMNTLDQKAVTEYKIPGLILMEHASLALEKETIKQLQKAAVNKVIICCGMGNNGGDGLALARQLLKKKIEITVFLLGNPQQLKKDSQDNYIMISKQLDNIYCLRSNIQDAKNKMVEMFQKELQKADLIVDALLGTGLDRPIEGIYDLFIQAINESLCTVMAVDIPSGIQGNTGKILSRAVQADSTVTFQLPKVGNVTYPGAYNNGKLIVADIGIPEKLIDTSEFAARISDAELVNKWVRRYRKDDHKGCGGTVLIIAGVKGMTGATVLAAKSAMKSGAGLVRIACEESFVQLFEQMIHETTTIGYPTDEDGHLLECAKTILQNQMDLADVVVMGPGWGSSKRRRTQLEFLLQKCQKPLILDADALNILSDNMELFMHNNKQWVLTPHPGEMARLTGLSAEKVNQNRLDVAKNFAEKWNTTLVLKGANTIIVNEKQETWTNTTGNPGMATGGSGDVLAGIIASLCCRTETVLQSAVAGAFLHGLTGDLVADERGRFGMTSGDLIEYLPAIMKKIIE</sequence>
<keyword evidence="8 17" id="KW-0521">NADP</keyword>
<dbReference type="InterPro" id="IPR036652">
    <property type="entry name" value="YjeF_N_dom_sf"/>
</dbReference>
<keyword evidence="10 17" id="KW-0520">NAD</keyword>
<evidence type="ECO:0000256" key="13">
    <source>
        <dbReference type="ARBA" id="ARBA00023268"/>
    </source>
</evidence>
<keyword evidence="5 18" id="KW-0479">Metal-binding</keyword>
<dbReference type="EMBL" id="FNPV01000002">
    <property type="protein sequence ID" value="SDY40821.1"/>
    <property type="molecule type" value="Genomic_DNA"/>
</dbReference>
<feature type="binding site" evidence="17">
    <location>
        <position position="462"/>
    </location>
    <ligand>
        <name>(6S)-NADPHX</name>
        <dbReference type="ChEBI" id="CHEBI:64076"/>
    </ligand>
</feature>
<comment type="catalytic activity">
    <reaction evidence="2 18 19">
        <text>(6R)-NADPHX = (6S)-NADPHX</text>
        <dbReference type="Rhea" id="RHEA:32227"/>
        <dbReference type="ChEBI" id="CHEBI:64076"/>
        <dbReference type="ChEBI" id="CHEBI:64077"/>
        <dbReference type="EC" id="5.1.99.6"/>
    </reaction>
</comment>
<evidence type="ECO:0000256" key="2">
    <source>
        <dbReference type="ARBA" id="ARBA00000909"/>
    </source>
</evidence>
<dbReference type="Gene3D" id="3.40.1190.20">
    <property type="match status" value="1"/>
</dbReference>
<evidence type="ECO:0000256" key="10">
    <source>
        <dbReference type="ARBA" id="ARBA00023027"/>
    </source>
</evidence>
<dbReference type="GO" id="GO:0052855">
    <property type="term" value="F:ADP-dependent NAD(P)H-hydrate dehydratase activity"/>
    <property type="evidence" value="ECO:0007669"/>
    <property type="project" value="UniProtKB-UniRule"/>
</dbReference>
<dbReference type="Pfam" id="PF01256">
    <property type="entry name" value="Carb_kinase"/>
    <property type="match status" value="1"/>
</dbReference>
<evidence type="ECO:0000256" key="8">
    <source>
        <dbReference type="ARBA" id="ARBA00022857"/>
    </source>
</evidence>
<comment type="catalytic activity">
    <reaction evidence="16 17 19">
        <text>(6S)-NADPHX + ADP = AMP + phosphate + NADPH + H(+)</text>
        <dbReference type="Rhea" id="RHEA:32235"/>
        <dbReference type="ChEBI" id="CHEBI:15378"/>
        <dbReference type="ChEBI" id="CHEBI:43474"/>
        <dbReference type="ChEBI" id="CHEBI:57783"/>
        <dbReference type="ChEBI" id="CHEBI:64076"/>
        <dbReference type="ChEBI" id="CHEBI:456215"/>
        <dbReference type="ChEBI" id="CHEBI:456216"/>
        <dbReference type="EC" id="4.2.1.136"/>
    </reaction>
</comment>
<feature type="binding site" evidence="17">
    <location>
        <begin position="432"/>
        <end position="436"/>
    </location>
    <ligand>
        <name>AMP</name>
        <dbReference type="ChEBI" id="CHEBI:456215"/>
    </ligand>
</feature>
<feature type="binding site" evidence="18">
    <location>
        <begin position="142"/>
        <end position="148"/>
    </location>
    <ligand>
        <name>(6S)-NADPHX</name>
        <dbReference type="ChEBI" id="CHEBI:64076"/>
    </ligand>
</feature>
<dbReference type="InterPro" id="IPR000631">
    <property type="entry name" value="CARKD"/>
</dbReference>
<evidence type="ECO:0000256" key="11">
    <source>
        <dbReference type="ARBA" id="ARBA00023235"/>
    </source>
</evidence>
<evidence type="ECO:0000256" key="17">
    <source>
        <dbReference type="HAMAP-Rule" id="MF_01965"/>
    </source>
</evidence>
<feature type="binding site" evidence="18">
    <location>
        <begin position="60"/>
        <end position="64"/>
    </location>
    <ligand>
        <name>(6S)-NADPHX</name>
        <dbReference type="ChEBI" id="CHEBI:64076"/>
    </ligand>
</feature>
<feature type="binding site" evidence="18">
    <location>
        <position position="153"/>
    </location>
    <ligand>
        <name>(6S)-NADPHX</name>
        <dbReference type="ChEBI" id="CHEBI:64076"/>
    </ligand>
</feature>
<evidence type="ECO:0000313" key="23">
    <source>
        <dbReference type="Proteomes" id="UP000199230"/>
    </source>
</evidence>
<evidence type="ECO:0000256" key="3">
    <source>
        <dbReference type="ARBA" id="ARBA00006001"/>
    </source>
</evidence>
<dbReference type="GO" id="GO:0005524">
    <property type="term" value="F:ATP binding"/>
    <property type="evidence" value="ECO:0007669"/>
    <property type="project" value="UniProtKB-UniRule"/>
</dbReference>
<evidence type="ECO:0000256" key="14">
    <source>
        <dbReference type="ARBA" id="ARBA00025153"/>
    </source>
</evidence>
<feature type="domain" description="YjeF C-terminal" evidence="20">
    <location>
        <begin position="238"/>
        <end position="521"/>
    </location>
</feature>
<dbReference type="InterPro" id="IPR030677">
    <property type="entry name" value="Nnr"/>
</dbReference>
<protein>
    <recommendedName>
        <fullName evidence="19">Bifunctional NAD(P)H-hydrate repair enzyme</fullName>
    </recommendedName>
    <alternativeName>
        <fullName evidence="19">Nicotinamide nucleotide repair protein</fullName>
    </alternativeName>
    <domain>
        <recommendedName>
            <fullName evidence="19">ADP-dependent (S)-NAD(P)H-hydrate dehydratase</fullName>
            <ecNumber evidence="19">4.2.1.136</ecNumber>
        </recommendedName>
        <alternativeName>
            <fullName evidence="19">ADP-dependent NAD(P)HX dehydratase</fullName>
        </alternativeName>
    </domain>
    <domain>
        <recommendedName>
            <fullName evidence="19">NAD(P)H-hydrate epimerase</fullName>
            <ecNumber evidence="19">5.1.99.6</ecNumber>
        </recommendedName>
    </domain>
</protein>
<gene>
    <name evidence="18" type="primary">nnrE</name>
    <name evidence="17" type="synonym">nnrD</name>
    <name evidence="22" type="ORF">SAMN05192546_10228</name>
</gene>
<evidence type="ECO:0000256" key="7">
    <source>
        <dbReference type="ARBA" id="ARBA00022840"/>
    </source>
</evidence>
<name>A0A1H3JLN3_9FIRM</name>
<dbReference type="SUPFAM" id="SSF64153">
    <property type="entry name" value="YjeF N-terminal domain-like"/>
    <property type="match status" value="1"/>
</dbReference>
<dbReference type="EC" id="5.1.99.6" evidence="19"/>
<evidence type="ECO:0000256" key="4">
    <source>
        <dbReference type="ARBA" id="ARBA00009524"/>
    </source>
</evidence>
<comment type="similarity">
    <text evidence="3 19">In the N-terminal section; belongs to the NnrE/AIBP family.</text>
</comment>
<comment type="cofactor">
    <cofactor evidence="18 19">
        <name>K(+)</name>
        <dbReference type="ChEBI" id="CHEBI:29103"/>
    </cofactor>
    <text evidence="18 19">Binds 1 potassium ion per subunit.</text>
</comment>
<comment type="similarity">
    <text evidence="18">Belongs to the NnrE/AIBP family.</text>
</comment>
<keyword evidence="12 17" id="KW-0456">Lyase</keyword>
<comment type="subunit">
    <text evidence="17">Homotetramer.</text>
</comment>
<feature type="binding site" evidence="17">
    <location>
        <position position="395"/>
    </location>
    <ligand>
        <name>(6S)-NADPHX</name>
        <dbReference type="ChEBI" id="CHEBI:64076"/>
    </ligand>
</feature>
<evidence type="ECO:0000256" key="15">
    <source>
        <dbReference type="ARBA" id="ARBA00048238"/>
    </source>
</evidence>
<dbReference type="PROSITE" id="PS51385">
    <property type="entry name" value="YJEF_N"/>
    <property type="match status" value="1"/>
</dbReference>
<dbReference type="CDD" id="cd01171">
    <property type="entry name" value="YXKO-related"/>
    <property type="match status" value="1"/>
</dbReference>
<feature type="binding site" evidence="17">
    <location>
        <position position="461"/>
    </location>
    <ligand>
        <name>AMP</name>
        <dbReference type="ChEBI" id="CHEBI:456215"/>
    </ligand>
</feature>
<evidence type="ECO:0000256" key="18">
    <source>
        <dbReference type="HAMAP-Rule" id="MF_01966"/>
    </source>
</evidence>
<keyword evidence="6 17" id="KW-0547">Nucleotide-binding</keyword>
<dbReference type="InterPro" id="IPR017953">
    <property type="entry name" value="Carbohydrate_kinase_pred_CS"/>
</dbReference>
<dbReference type="Gene3D" id="3.40.50.10260">
    <property type="entry name" value="YjeF N-terminal domain"/>
    <property type="match status" value="1"/>
</dbReference>
<evidence type="ECO:0000256" key="9">
    <source>
        <dbReference type="ARBA" id="ARBA00022958"/>
    </source>
</evidence>
<evidence type="ECO:0000256" key="19">
    <source>
        <dbReference type="PIRNR" id="PIRNR017184"/>
    </source>
</evidence>
<dbReference type="AlphaFoldDB" id="A0A1H3JLN3"/>
<feature type="domain" description="YjeF N-terminal" evidence="21">
    <location>
        <begin position="10"/>
        <end position="228"/>
    </location>
</feature>
<proteinExistence type="inferred from homology"/>
<reference evidence="22 23" key="1">
    <citation type="submission" date="2016-10" db="EMBL/GenBank/DDBJ databases">
        <authorList>
            <person name="de Groot N.N."/>
        </authorList>
    </citation>
    <scope>NUCLEOTIDE SEQUENCE [LARGE SCALE GENOMIC DNA]</scope>
    <source>
        <strain evidence="22 23">APO</strain>
    </source>
</reference>
<dbReference type="GO" id="GO:0110051">
    <property type="term" value="P:metabolite repair"/>
    <property type="evidence" value="ECO:0007669"/>
    <property type="project" value="TreeGrafter"/>
</dbReference>
<keyword evidence="11 18" id="KW-0413">Isomerase</keyword>
<evidence type="ECO:0000256" key="6">
    <source>
        <dbReference type="ARBA" id="ARBA00022741"/>
    </source>
</evidence>
<dbReference type="Proteomes" id="UP000199230">
    <property type="component" value="Unassembled WGS sequence"/>
</dbReference>